<dbReference type="EC" id="2.7.13.3" evidence="3"/>
<dbReference type="InterPro" id="IPR003661">
    <property type="entry name" value="HisK_dim/P_dom"/>
</dbReference>
<dbReference type="Gene3D" id="3.30.565.10">
    <property type="entry name" value="Histidine kinase-like ATPase, C-terminal domain"/>
    <property type="match status" value="1"/>
</dbReference>
<dbReference type="Gene3D" id="1.10.287.130">
    <property type="match status" value="1"/>
</dbReference>
<protein>
    <recommendedName>
        <fullName evidence="3">histidine kinase</fullName>
        <ecNumber evidence="3">2.7.13.3</ecNumber>
    </recommendedName>
</protein>
<organism evidence="10 11">
    <name type="scientific">Clostridium saccharobutylicum</name>
    <dbReference type="NCBI Taxonomy" id="169679"/>
    <lineage>
        <taxon>Bacteria</taxon>
        <taxon>Bacillati</taxon>
        <taxon>Bacillota</taxon>
        <taxon>Clostridia</taxon>
        <taxon>Eubacteriales</taxon>
        <taxon>Clostridiaceae</taxon>
        <taxon>Clostridium</taxon>
    </lineage>
</organism>
<proteinExistence type="predicted"/>
<evidence type="ECO:0000256" key="3">
    <source>
        <dbReference type="ARBA" id="ARBA00012438"/>
    </source>
</evidence>
<dbReference type="InterPro" id="IPR050351">
    <property type="entry name" value="BphY/WalK/GraS-like"/>
</dbReference>
<comment type="subcellular location">
    <subcellularLocation>
        <location evidence="2">Membrane</location>
    </subcellularLocation>
</comment>
<dbReference type="RefSeq" id="WP_242949900.1">
    <property type="nucleotide sequence ID" value="NZ_LZYZ01000002.1"/>
</dbReference>
<feature type="transmembrane region" description="Helical" evidence="8">
    <location>
        <begin position="7"/>
        <end position="30"/>
    </location>
</feature>
<evidence type="ECO:0000256" key="7">
    <source>
        <dbReference type="ARBA" id="ARBA00023012"/>
    </source>
</evidence>
<dbReference type="FunFam" id="3.30.565.10:FF:000006">
    <property type="entry name" value="Sensor histidine kinase WalK"/>
    <property type="match status" value="1"/>
</dbReference>
<dbReference type="PROSITE" id="PS50109">
    <property type="entry name" value="HIS_KIN"/>
    <property type="match status" value="1"/>
</dbReference>
<keyword evidence="6" id="KW-0418">Kinase</keyword>
<gene>
    <name evidence="10" type="primary">phoR_6</name>
    <name evidence="10" type="ORF">CLOSAC_14830</name>
</gene>
<dbReference type="SUPFAM" id="SSF47384">
    <property type="entry name" value="Homodimeric domain of signal transducing histidine kinase"/>
    <property type="match status" value="1"/>
</dbReference>
<dbReference type="InterPro" id="IPR036890">
    <property type="entry name" value="HATPase_C_sf"/>
</dbReference>
<comment type="catalytic activity">
    <reaction evidence="1">
        <text>ATP + protein L-histidine = ADP + protein N-phospho-L-histidine.</text>
        <dbReference type="EC" id="2.7.13.3"/>
    </reaction>
</comment>
<keyword evidence="4" id="KW-0597">Phosphoprotein</keyword>
<dbReference type="InterPro" id="IPR003594">
    <property type="entry name" value="HATPase_dom"/>
</dbReference>
<evidence type="ECO:0000313" key="11">
    <source>
        <dbReference type="Proteomes" id="UP000191154"/>
    </source>
</evidence>
<keyword evidence="5 10" id="KW-0808">Transferase</keyword>
<keyword evidence="8" id="KW-0812">Transmembrane</keyword>
<accession>A0A1S8NDX7</accession>
<evidence type="ECO:0000256" key="6">
    <source>
        <dbReference type="ARBA" id="ARBA00022777"/>
    </source>
</evidence>
<evidence type="ECO:0000259" key="9">
    <source>
        <dbReference type="PROSITE" id="PS50109"/>
    </source>
</evidence>
<comment type="caution">
    <text evidence="10">The sequence shown here is derived from an EMBL/GenBank/DDBJ whole genome shotgun (WGS) entry which is preliminary data.</text>
</comment>
<evidence type="ECO:0000256" key="4">
    <source>
        <dbReference type="ARBA" id="ARBA00022553"/>
    </source>
</evidence>
<dbReference type="STRING" id="169679.CSACC_20120"/>
<evidence type="ECO:0000256" key="2">
    <source>
        <dbReference type="ARBA" id="ARBA00004370"/>
    </source>
</evidence>
<evidence type="ECO:0000313" key="10">
    <source>
        <dbReference type="EMBL" id="OOM14603.1"/>
    </source>
</evidence>
<dbReference type="GO" id="GO:0004721">
    <property type="term" value="F:phosphoprotein phosphatase activity"/>
    <property type="evidence" value="ECO:0007669"/>
    <property type="project" value="TreeGrafter"/>
</dbReference>
<keyword evidence="8" id="KW-0472">Membrane</keyword>
<dbReference type="CDD" id="cd00082">
    <property type="entry name" value="HisKA"/>
    <property type="match status" value="1"/>
</dbReference>
<dbReference type="GO" id="GO:0016036">
    <property type="term" value="P:cellular response to phosphate starvation"/>
    <property type="evidence" value="ECO:0007669"/>
    <property type="project" value="TreeGrafter"/>
</dbReference>
<keyword evidence="8" id="KW-1133">Transmembrane helix</keyword>
<dbReference type="SMART" id="SM00387">
    <property type="entry name" value="HATPase_c"/>
    <property type="match status" value="1"/>
</dbReference>
<dbReference type="Proteomes" id="UP000191154">
    <property type="component" value="Unassembled WGS sequence"/>
</dbReference>
<sequence length="342" mass="39337">MNNLQKQIIYFSILLYMVCLGFILYCIFVIKQYNIIKLSIIFSIAVILILNGFMFYMNKYMCSILEKLTELINGIIDGNEEEIFSVLNDDLLSKLQNQTVKLTSILKSKNKALQEEKNKIQSLVTDMVHQLKNPFSNLKLYCELIKDSNISVEERKEFVLIINNQLEKLEFLMESMIKISRLESDIITLKLNQSSLDDICLASIKQVYEKAKNKNIEIEFISKEDISIFIDKKWTCEAIVNIIDNAVKYTNSNGKIIIKTNCFEMFAMIEIKDNGIGIEKEEINNIFKRFYRGSNVSTDEGAGIGLYLSRKIISKQNGFIKVKSEKNKGSTVSVLLPLVTKM</sequence>
<dbReference type="InterPro" id="IPR005467">
    <property type="entry name" value="His_kinase_dom"/>
</dbReference>
<dbReference type="GO" id="GO:0000155">
    <property type="term" value="F:phosphorelay sensor kinase activity"/>
    <property type="evidence" value="ECO:0007669"/>
    <property type="project" value="InterPro"/>
</dbReference>
<name>A0A1S8NDX7_CLOSA</name>
<dbReference type="SMART" id="SM00388">
    <property type="entry name" value="HisKA"/>
    <property type="match status" value="1"/>
</dbReference>
<feature type="transmembrane region" description="Helical" evidence="8">
    <location>
        <begin position="36"/>
        <end position="57"/>
    </location>
</feature>
<dbReference type="PANTHER" id="PTHR45453">
    <property type="entry name" value="PHOSPHATE REGULON SENSOR PROTEIN PHOR"/>
    <property type="match status" value="1"/>
</dbReference>
<dbReference type="PRINTS" id="PR00344">
    <property type="entry name" value="BCTRLSENSOR"/>
</dbReference>
<dbReference type="PANTHER" id="PTHR45453:SF1">
    <property type="entry name" value="PHOSPHATE REGULON SENSOR PROTEIN PHOR"/>
    <property type="match status" value="1"/>
</dbReference>
<dbReference type="Pfam" id="PF02518">
    <property type="entry name" value="HATPase_c"/>
    <property type="match status" value="1"/>
</dbReference>
<reference evidence="10 11" key="1">
    <citation type="submission" date="2016-05" db="EMBL/GenBank/DDBJ databases">
        <title>Microbial solvent formation.</title>
        <authorList>
            <person name="Poehlein A."/>
            <person name="Montoya Solano J.D."/>
            <person name="Flitsch S."/>
            <person name="Krabben P."/>
            <person name="Duerre P."/>
            <person name="Daniel R."/>
        </authorList>
    </citation>
    <scope>NUCLEOTIDE SEQUENCE [LARGE SCALE GENOMIC DNA]</scope>
    <source>
        <strain evidence="10 11">L1-8</strain>
    </source>
</reference>
<dbReference type="AlphaFoldDB" id="A0A1S8NDX7"/>
<dbReference type="Pfam" id="PF00512">
    <property type="entry name" value="HisKA"/>
    <property type="match status" value="1"/>
</dbReference>
<keyword evidence="7" id="KW-0902">Two-component regulatory system</keyword>
<feature type="domain" description="Histidine kinase" evidence="9">
    <location>
        <begin position="126"/>
        <end position="340"/>
    </location>
</feature>
<evidence type="ECO:0000256" key="1">
    <source>
        <dbReference type="ARBA" id="ARBA00000085"/>
    </source>
</evidence>
<dbReference type="InterPro" id="IPR004358">
    <property type="entry name" value="Sig_transdc_His_kin-like_C"/>
</dbReference>
<dbReference type="SUPFAM" id="SSF55874">
    <property type="entry name" value="ATPase domain of HSP90 chaperone/DNA topoisomerase II/histidine kinase"/>
    <property type="match status" value="1"/>
</dbReference>
<dbReference type="EMBL" id="LZYZ01000002">
    <property type="protein sequence ID" value="OOM14603.1"/>
    <property type="molecule type" value="Genomic_DNA"/>
</dbReference>
<dbReference type="CDD" id="cd00075">
    <property type="entry name" value="HATPase"/>
    <property type="match status" value="1"/>
</dbReference>
<dbReference type="InterPro" id="IPR036097">
    <property type="entry name" value="HisK_dim/P_sf"/>
</dbReference>
<evidence type="ECO:0000256" key="5">
    <source>
        <dbReference type="ARBA" id="ARBA00022679"/>
    </source>
</evidence>
<evidence type="ECO:0000256" key="8">
    <source>
        <dbReference type="SAM" id="Phobius"/>
    </source>
</evidence>
<dbReference type="GO" id="GO:0005886">
    <property type="term" value="C:plasma membrane"/>
    <property type="evidence" value="ECO:0007669"/>
    <property type="project" value="TreeGrafter"/>
</dbReference>